<reference evidence="1 2" key="1">
    <citation type="journal article" date="2019" name="Nat. Microbiol.">
        <title>Mediterranean grassland soil C-N compound turnover is dependent on rainfall and depth, and is mediated by genomically divergent microorganisms.</title>
        <authorList>
            <person name="Diamond S."/>
            <person name="Andeer P.F."/>
            <person name="Li Z."/>
            <person name="Crits-Christoph A."/>
            <person name="Burstein D."/>
            <person name="Anantharaman K."/>
            <person name="Lane K.R."/>
            <person name="Thomas B.C."/>
            <person name="Pan C."/>
            <person name="Northen T.R."/>
            <person name="Banfield J.F."/>
        </authorList>
    </citation>
    <scope>NUCLEOTIDE SEQUENCE [LARGE SCALE GENOMIC DNA]</scope>
    <source>
        <strain evidence="1">NP_3</strain>
    </source>
</reference>
<dbReference type="InterPro" id="IPR011048">
    <property type="entry name" value="Haem_d1_sf"/>
</dbReference>
<evidence type="ECO:0000313" key="2">
    <source>
        <dbReference type="Proteomes" id="UP000318509"/>
    </source>
</evidence>
<dbReference type="AlphaFoldDB" id="A0A537JTS2"/>
<dbReference type="PANTHER" id="PTHR47197">
    <property type="entry name" value="PROTEIN NIRF"/>
    <property type="match status" value="1"/>
</dbReference>
<proteinExistence type="predicted"/>
<dbReference type="InterPro" id="IPR015943">
    <property type="entry name" value="WD40/YVTN_repeat-like_dom_sf"/>
</dbReference>
<gene>
    <name evidence="1" type="ORF">E6H00_17720</name>
</gene>
<comment type="caution">
    <text evidence="1">The sequence shown here is derived from an EMBL/GenBank/DDBJ whole genome shotgun (WGS) entry which is preliminary data.</text>
</comment>
<dbReference type="SUPFAM" id="SSF51004">
    <property type="entry name" value="C-terminal (heme d1) domain of cytochrome cd1-nitrite reductase"/>
    <property type="match status" value="1"/>
</dbReference>
<dbReference type="Gene3D" id="2.130.10.10">
    <property type="entry name" value="YVTN repeat-like/Quinoprotein amine dehydrogenase"/>
    <property type="match status" value="1"/>
</dbReference>
<accession>A0A537JTS2</accession>
<dbReference type="InterPro" id="IPR051200">
    <property type="entry name" value="Host-pathogen_enzymatic-act"/>
</dbReference>
<protein>
    <recommendedName>
        <fullName evidence="3">YncE family protein</fullName>
    </recommendedName>
</protein>
<dbReference type="PANTHER" id="PTHR47197:SF3">
    <property type="entry name" value="DIHYDRO-HEME D1 DEHYDROGENASE"/>
    <property type="match status" value="1"/>
</dbReference>
<name>A0A537JTS2_9BACT</name>
<evidence type="ECO:0000313" key="1">
    <source>
        <dbReference type="EMBL" id="TMI86682.1"/>
    </source>
</evidence>
<dbReference type="Proteomes" id="UP000318509">
    <property type="component" value="Unassembled WGS sequence"/>
</dbReference>
<organism evidence="1 2">
    <name type="scientific">Candidatus Segetimicrobium genomatis</name>
    <dbReference type="NCBI Taxonomy" id="2569760"/>
    <lineage>
        <taxon>Bacteria</taxon>
        <taxon>Bacillati</taxon>
        <taxon>Candidatus Sysuimicrobiota</taxon>
        <taxon>Candidatus Sysuimicrobiia</taxon>
        <taxon>Candidatus Sysuimicrobiales</taxon>
        <taxon>Candidatus Segetimicrobiaceae</taxon>
        <taxon>Candidatus Segetimicrobium</taxon>
    </lineage>
</organism>
<sequence>METVRAVAAVGSRARLAGSICSAPAWAAALLVIALPVIAADVALPLPNVDIPPIKEKTGSFDIIDIDQAAHLMYVGDRISQGVDIFDVSTPSARYLQTVPTGPANGVSIAKNVKKVFAGTNDSSVAIIDIDPASPTRNTVIAKLNTGGRKRADEMDYDPREKKLYAANSDDGIVSVVDAVHNAIIKQFTDMGEGLEQPRYNPGDGMMYMTSSDQNAVFQFDPRKDVLIKKYDVGIACRPNGLAINPATNQALLGCSNRDPAMTVLWDLRGHGMITTFSQAGAGDMAFYYPKEDLYFFAASNFPPGAVLAIFGGSPVRWIANIPTAVGSHALGFDETNHVIYTLDQRPNSAGLMAFWLPAIPK</sequence>
<dbReference type="EMBL" id="VBAK01000188">
    <property type="protein sequence ID" value="TMI86682.1"/>
    <property type="molecule type" value="Genomic_DNA"/>
</dbReference>
<evidence type="ECO:0008006" key="3">
    <source>
        <dbReference type="Google" id="ProtNLM"/>
    </source>
</evidence>